<organism evidence="1 2">
    <name type="scientific">Paraburkholderia nemoris</name>
    <dbReference type="NCBI Taxonomy" id="2793076"/>
    <lineage>
        <taxon>Bacteria</taxon>
        <taxon>Pseudomonadati</taxon>
        <taxon>Pseudomonadota</taxon>
        <taxon>Betaproteobacteria</taxon>
        <taxon>Burkholderiales</taxon>
        <taxon>Burkholderiaceae</taxon>
        <taxon>Paraburkholderia</taxon>
    </lineage>
</organism>
<evidence type="ECO:0000313" key="1">
    <source>
        <dbReference type="EMBL" id="CAE6786415.1"/>
    </source>
</evidence>
<reference evidence="1 2" key="1">
    <citation type="submission" date="2021-02" db="EMBL/GenBank/DDBJ databases">
        <authorList>
            <person name="Vanwijnsberghe S."/>
        </authorList>
    </citation>
    <scope>NUCLEOTIDE SEQUENCE [LARGE SCALE GENOMIC DNA]</scope>
    <source>
        <strain evidence="1 2">R-69776</strain>
    </source>
</reference>
<dbReference type="EMBL" id="CAJNBH010000013">
    <property type="protein sequence ID" value="CAE6786415.1"/>
    <property type="molecule type" value="Genomic_DNA"/>
</dbReference>
<keyword evidence="2" id="KW-1185">Reference proteome</keyword>
<sequence length="203" mass="22906">MQTPGSSRMLDICFYTQRSHSNEAAYGIPLDHVYRFDWESMVATRRTGINYGGYDCYIAFGTLEGIAHVMVYANRPDGLWVVSLRRASTVEFANLPDMIQSNLKIDAHGLLDRVPVAADAYTTVLTVGEAQLMRSIHEILPRPINKQMIEEVAKRGRPFATQKVPVKIKVDPDVLAAYRLTGSGWTTRMNRALREWAISQDML</sequence>
<accession>A0ABN7M5D1</accession>
<dbReference type="Pfam" id="PF14384">
    <property type="entry name" value="BrnA_antitoxin"/>
    <property type="match status" value="1"/>
</dbReference>
<dbReference type="InterPro" id="IPR025528">
    <property type="entry name" value="BrnA_antitoxin"/>
</dbReference>
<evidence type="ECO:0000313" key="2">
    <source>
        <dbReference type="Proteomes" id="UP000673821"/>
    </source>
</evidence>
<dbReference type="Proteomes" id="UP000673821">
    <property type="component" value="Unassembled WGS sequence"/>
</dbReference>
<comment type="caution">
    <text evidence="1">The sequence shown here is derived from an EMBL/GenBank/DDBJ whole genome shotgun (WGS) entry which is preliminary data.</text>
</comment>
<protein>
    <recommendedName>
        <fullName evidence="3">Transcriptional regulator</fullName>
    </recommendedName>
</protein>
<proteinExistence type="predicted"/>
<evidence type="ECO:0008006" key="3">
    <source>
        <dbReference type="Google" id="ProtNLM"/>
    </source>
</evidence>
<name>A0ABN7M5D1_9BURK</name>
<gene>
    <name evidence="1" type="ORF">R69776_04563</name>
</gene>